<dbReference type="EMBL" id="CP159218">
    <property type="protein sequence ID" value="XCG63361.1"/>
    <property type="molecule type" value="Genomic_DNA"/>
</dbReference>
<accession>A0AAU8DPS8</accession>
<sequence length="78" mass="7542">MNGPSGGTGPDRRTSGAADPEIVLAQALRAKVGGRAPTATGSTTQHANAGLTTVQVLLIAAIIGLLIGAGIALLQLAG</sequence>
<proteinExistence type="predicted"/>
<dbReference type="RefSeq" id="WP_353648976.1">
    <property type="nucleotide sequence ID" value="NZ_CP159218.1"/>
</dbReference>
<gene>
    <name evidence="2" type="ORF">ABLG96_19510</name>
</gene>
<protein>
    <submittedName>
        <fullName evidence="2">Uncharacterized protein</fullName>
    </submittedName>
</protein>
<organism evidence="2">
    <name type="scientific">Nakamurella sp. A5-74</name>
    <dbReference type="NCBI Taxonomy" id="3158264"/>
    <lineage>
        <taxon>Bacteria</taxon>
        <taxon>Bacillati</taxon>
        <taxon>Actinomycetota</taxon>
        <taxon>Actinomycetes</taxon>
        <taxon>Nakamurellales</taxon>
        <taxon>Nakamurellaceae</taxon>
        <taxon>Nakamurella</taxon>
    </lineage>
</organism>
<reference evidence="2" key="1">
    <citation type="submission" date="2024-05" db="EMBL/GenBank/DDBJ databases">
        <authorList>
            <person name="Cai S.Y."/>
            <person name="Jin L.M."/>
            <person name="Li H.R."/>
        </authorList>
    </citation>
    <scope>NUCLEOTIDE SEQUENCE</scope>
    <source>
        <strain evidence="2">A5-74</strain>
    </source>
</reference>
<dbReference type="AlphaFoldDB" id="A0AAU8DPS8"/>
<keyword evidence="1" id="KW-0812">Transmembrane</keyword>
<keyword evidence="1" id="KW-1133">Transmembrane helix</keyword>
<keyword evidence="1" id="KW-0472">Membrane</keyword>
<evidence type="ECO:0000313" key="2">
    <source>
        <dbReference type="EMBL" id="XCG63361.1"/>
    </source>
</evidence>
<feature type="transmembrane region" description="Helical" evidence="1">
    <location>
        <begin position="56"/>
        <end position="77"/>
    </location>
</feature>
<evidence type="ECO:0000256" key="1">
    <source>
        <dbReference type="SAM" id="Phobius"/>
    </source>
</evidence>
<name>A0AAU8DPS8_9ACTN</name>